<proteinExistence type="predicted"/>
<gene>
    <name evidence="1" type="ORF">IPJ38_22590</name>
</gene>
<protein>
    <submittedName>
        <fullName evidence="1">Uncharacterized protein</fullName>
    </submittedName>
</protein>
<dbReference type="Proteomes" id="UP000739411">
    <property type="component" value="Unassembled WGS sequence"/>
</dbReference>
<organism evidence="1 2">
    <name type="scientific">Candidatus Dechloromonas phosphorivorans</name>
    <dbReference type="NCBI Taxonomy" id="2899244"/>
    <lineage>
        <taxon>Bacteria</taxon>
        <taxon>Pseudomonadati</taxon>
        <taxon>Pseudomonadota</taxon>
        <taxon>Betaproteobacteria</taxon>
        <taxon>Rhodocyclales</taxon>
        <taxon>Azonexaceae</taxon>
        <taxon>Dechloromonas</taxon>
    </lineage>
</organism>
<evidence type="ECO:0000313" key="2">
    <source>
        <dbReference type="Proteomes" id="UP000739411"/>
    </source>
</evidence>
<reference evidence="1 2" key="1">
    <citation type="submission" date="2020-10" db="EMBL/GenBank/DDBJ databases">
        <title>Connecting structure to function with the recovery of over 1000 high-quality activated sludge metagenome-assembled genomes encoding full-length rRNA genes using long-read sequencing.</title>
        <authorList>
            <person name="Singleton C.M."/>
            <person name="Petriglieri F."/>
            <person name="Kristensen J.M."/>
            <person name="Kirkegaard R.H."/>
            <person name="Michaelsen T.Y."/>
            <person name="Andersen M.H."/>
            <person name="Karst S.M."/>
            <person name="Dueholm M.S."/>
            <person name="Nielsen P.H."/>
            <person name="Albertsen M."/>
        </authorList>
    </citation>
    <scope>NUCLEOTIDE SEQUENCE [LARGE SCALE GENOMIC DNA]</scope>
    <source>
        <strain evidence="1">EsbW_18-Q3-R4-48_BATAC.463</strain>
    </source>
</reference>
<accession>A0A935K1F2</accession>
<dbReference type="AlphaFoldDB" id="A0A935K1F2"/>
<sequence>MSVRKLYGIPVAEPSQSTLVLEVTGQGPQKTLGRGFAIVRDEQGKPITSAAGAKPGVGMEIEFRDGRLAAQAI</sequence>
<evidence type="ECO:0000313" key="1">
    <source>
        <dbReference type="EMBL" id="MBK7417457.1"/>
    </source>
</evidence>
<name>A0A935K1F2_9RHOO</name>
<comment type="caution">
    <text evidence="1">The sequence shown here is derived from an EMBL/GenBank/DDBJ whole genome shotgun (WGS) entry which is preliminary data.</text>
</comment>
<dbReference type="EMBL" id="JADJMS010000052">
    <property type="protein sequence ID" value="MBK7417457.1"/>
    <property type="molecule type" value="Genomic_DNA"/>
</dbReference>